<organism evidence="1 2">
    <name type="scientific">Romanomermis culicivorax</name>
    <name type="common">Nematode worm</name>
    <dbReference type="NCBI Taxonomy" id="13658"/>
    <lineage>
        <taxon>Eukaryota</taxon>
        <taxon>Metazoa</taxon>
        <taxon>Ecdysozoa</taxon>
        <taxon>Nematoda</taxon>
        <taxon>Enoplea</taxon>
        <taxon>Dorylaimia</taxon>
        <taxon>Mermithida</taxon>
        <taxon>Mermithoidea</taxon>
        <taxon>Mermithidae</taxon>
        <taxon>Romanomermis</taxon>
    </lineage>
</organism>
<dbReference type="WBParaSite" id="nRc.2.0.1.t08569-RA">
    <property type="protein sequence ID" value="nRc.2.0.1.t08569-RA"/>
    <property type="gene ID" value="nRc.2.0.1.g08569"/>
</dbReference>
<dbReference type="AlphaFoldDB" id="A0A915I5A3"/>
<name>A0A915I5A3_ROMCU</name>
<dbReference type="Proteomes" id="UP000887565">
    <property type="component" value="Unplaced"/>
</dbReference>
<evidence type="ECO:0000313" key="2">
    <source>
        <dbReference type="WBParaSite" id="nRc.2.0.1.t08569-RA"/>
    </source>
</evidence>
<evidence type="ECO:0000313" key="1">
    <source>
        <dbReference type="Proteomes" id="UP000887565"/>
    </source>
</evidence>
<keyword evidence="1" id="KW-1185">Reference proteome</keyword>
<reference evidence="2" key="1">
    <citation type="submission" date="2022-11" db="UniProtKB">
        <authorList>
            <consortium name="WormBaseParasite"/>
        </authorList>
    </citation>
    <scope>IDENTIFICATION</scope>
</reference>
<protein>
    <submittedName>
        <fullName evidence="2">Uncharacterized protein</fullName>
    </submittedName>
</protein>
<proteinExistence type="predicted"/>
<sequence length="79" mass="8816">WQLSKQVYHATIEASNGAKFCVAAAANDVGCCGAAMIAAADGKDEINKESEDDDTKKRMKEKWEDIEKKQFKNYKSLKD</sequence>
<accession>A0A915I5A3</accession>